<organism evidence="2 3">
    <name type="scientific">Chthoniobacter flavus Ellin428</name>
    <dbReference type="NCBI Taxonomy" id="497964"/>
    <lineage>
        <taxon>Bacteria</taxon>
        <taxon>Pseudomonadati</taxon>
        <taxon>Verrucomicrobiota</taxon>
        <taxon>Spartobacteria</taxon>
        <taxon>Chthoniobacterales</taxon>
        <taxon>Chthoniobacteraceae</taxon>
        <taxon>Chthoniobacter</taxon>
    </lineage>
</organism>
<keyword evidence="3" id="KW-1185">Reference proteome</keyword>
<dbReference type="AlphaFoldDB" id="B4D8S7"/>
<feature type="domain" description="MoxR-vWA-beta-propeller ternary system" evidence="1">
    <location>
        <begin position="9"/>
        <end position="234"/>
    </location>
</feature>
<proteinExistence type="predicted"/>
<dbReference type="Proteomes" id="UP000005824">
    <property type="component" value="Unassembled WGS sequence"/>
</dbReference>
<dbReference type="EMBL" id="ABVL01000023">
    <property type="protein sequence ID" value="EDY17135.1"/>
    <property type="molecule type" value="Genomic_DNA"/>
</dbReference>
<dbReference type="eggNOG" id="ENOG50313V0">
    <property type="taxonomic scope" value="Bacteria"/>
</dbReference>
<dbReference type="Pfam" id="PF19918">
    <property type="entry name" value="bpX2"/>
    <property type="match status" value="1"/>
</dbReference>
<reference evidence="2 3" key="1">
    <citation type="journal article" date="2011" name="J. Bacteriol.">
        <title>Genome sequence of Chthoniobacter flavus Ellin428, an aerobic heterotrophic soil bacterium.</title>
        <authorList>
            <person name="Kant R."/>
            <person name="van Passel M.W."/>
            <person name="Palva A."/>
            <person name="Lucas S."/>
            <person name="Lapidus A."/>
            <person name="Glavina Del Rio T."/>
            <person name="Dalin E."/>
            <person name="Tice H."/>
            <person name="Bruce D."/>
            <person name="Goodwin L."/>
            <person name="Pitluck S."/>
            <person name="Larimer F.W."/>
            <person name="Land M.L."/>
            <person name="Hauser L."/>
            <person name="Sangwan P."/>
            <person name="de Vos W.M."/>
            <person name="Janssen P.H."/>
            <person name="Smidt H."/>
        </authorList>
    </citation>
    <scope>NUCLEOTIDE SEQUENCE [LARGE SCALE GENOMIC DNA]</scope>
    <source>
        <strain evidence="2 3">Ellin428</strain>
    </source>
</reference>
<accession>B4D8S7</accession>
<protein>
    <recommendedName>
        <fullName evidence="1">MoxR-vWA-beta-propeller ternary system domain-containing protein</fullName>
    </recommendedName>
</protein>
<dbReference type="InParanoid" id="B4D8S7"/>
<sequence>MSTAANWVACIDAAGAEGLAALRLLPGLEVAPLADTVWLRGPSWNDPLALALQKISGLHRFAVQADGQLIAEGHRVPKGRLTATQWRPLREWLPVTLPQALGATQPDEPAPLRLMRSAIELPANALLTNIASWLAWAEEVSAVRLRPLRFAAARDGRVWIEGTPSPAIAGQRFHLQEGVAVPCGFACEPALEPRVLRRWLALGMGDTAFAHADGSWEILREEQFVPALRSAVRWTAEALGHG</sequence>
<dbReference type="RefSeq" id="WP_006982638.1">
    <property type="nucleotide sequence ID" value="NZ_ABVL01000023.1"/>
</dbReference>
<comment type="caution">
    <text evidence="2">The sequence shown here is derived from an EMBL/GenBank/DDBJ whole genome shotgun (WGS) entry which is preliminary data.</text>
</comment>
<evidence type="ECO:0000313" key="2">
    <source>
        <dbReference type="EMBL" id="EDY17135.1"/>
    </source>
</evidence>
<gene>
    <name evidence="2" type="ORF">CfE428DRAFT_5317</name>
</gene>
<evidence type="ECO:0000259" key="1">
    <source>
        <dbReference type="Pfam" id="PF19918"/>
    </source>
</evidence>
<name>B4D8S7_9BACT</name>
<evidence type="ECO:0000313" key="3">
    <source>
        <dbReference type="Proteomes" id="UP000005824"/>
    </source>
</evidence>
<dbReference type="STRING" id="497964.CfE428DRAFT_5317"/>
<dbReference type="InterPro" id="IPR045552">
    <property type="entry name" value="bpX2"/>
</dbReference>